<dbReference type="STRING" id="1293597.FC20_GL000617"/>
<dbReference type="PATRIC" id="fig|1293597.4.peg.688"/>
<dbReference type="Proteomes" id="UP000051074">
    <property type="component" value="Unassembled WGS sequence"/>
</dbReference>
<dbReference type="GO" id="GO:0030975">
    <property type="term" value="F:thiamine binding"/>
    <property type="evidence" value="ECO:0007669"/>
    <property type="project" value="InterPro"/>
</dbReference>
<keyword evidence="2" id="KW-0547">Nucleotide-binding</keyword>
<protein>
    <recommendedName>
        <fullName evidence="5">Thiamine diphosphokinase</fullName>
        <ecNumber evidence="5">2.7.6.2</ecNumber>
    </recommendedName>
</protein>
<dbReference type="GO" id="GO:0005524">
    <property type="term" value="F:ATP binding"/>
    <property type="evidence" value="ECO:0007669"/>
    <property type="project" value="UniProtKB-KW"/>
</dbReference>
<dbReference type="GO" id="GO:0004788">
    <property type="term" value="F:thiamine diphosphokinase activity"/>
    <property type="evidence" value="ECO:0007669"/>
    <property type="project" value="UniProtKB-UniRule"/>
</dbReference>
<accession>A0A0R1MFA3</accession>
<dbReference type="SMART" id="SM00983">
    <property type="entry name" value="TPK_B1_binding"/>
    <property type="match status" value="1"/>
</dbReference>
<keyword evidence="8" id="KW-1185">Reference proteome</keyword>
<comment type="caution">
    <text evidence="7">The sequence shown here is derived from an EMBL/GenBank/DDBJ whole genome shotgun (WGS) entry which is preliminary data.</text>
</comment>
<dbReference type="EMBL" id="AZDU01000002">
    <property type="protein sequence ID" value="KRL03722.1"/>
    <property type="molecule type" value="Genomic_DNA"/>
</dbReference>
<dbReference type="InterPro" id="IPR007371">
    <property type="entry name" value="TPK_catalytic"/>
</dbReference>
<evidence type="ECO:0000256" key="4">
    <source>
        <dbReference type="ARBA" id="ARBA00022840"/>
    </source>
</evidence>
<dbReference type="eggNOG" id="COG1564">
    <property type="taxonomic scope" value="Bacteria"/>
</dbReference>
<dbReference type="Pfam" id="PF04263">
    <property type="entry name" value="TPK_catalytic"/>
    <property type="match status" value="1"/>
</dbReference>
<keyword evidence="1" id="KW-0808">Transferase</keyword>
<dbReference type="NCBIfam" id="TIGR01378">
    <property type="entry name" value="thi_PPkinase"/>
    <property type="match status" value="1"/>
</dbReference>
<dbReference type="InterPro" id="IPR006282">
    <property type="entry name" value="Thi_PPkinase"/>
</dbReference>
<dbReference type="PANTHER" id="PTHR41299">
    <property type="entry name" value="THIAMINE PYROPHOSPHOKINASE"/>
    <property type="match status" value="1"/>
</dbReference>
<dbReference type="EC" id="2.7.6.2" evidence="5"/>
<keyword evidence="4" id="KW-0067">ATP-binding</keyword>
<dbReference type="InterPro" id="IPR036759">
    <property type="entry name" value="TPK_catalytic_sf"/>
</dbReference>
<evidence type="ECO:0000259" key="6">
    <source>
        <dbReference type="SMART" id="SM00983"/>
    </source>
</evidence>
<dbReference type="AlphaFoldDB" id="A0A0R1MFA3"/>
<evidence type="ECO:0000313" key="7">
    <source>
        <dbReference type="EMBL" id="KRL03722.1"/>
    </source>
</evidence>
<gene>
    <name evidence="7" type="ORF">FC20_GL000617</name>
</gene>
<dbReference type="Pfam" id="PF04265">
    <property type="entry name" value="TPK_B1_binding"/>
    <property type="match status" value="1"/>
</dbReference>
<name>A0A0R1MFA3_9LACO</name>
<dbReference type="GO" id="GO:0016301">
    <property type="term" value="F:kinase activity"/>
    <property type="evidence" value="ECO:0007669"/>
    <property type="project" value="UniProtKB-KW"/>
</dbReference>
<dbReference type="CDD" id="cd07995">
    <property type="entry name" value="TPK"/>
    <property type="match status" value="1"/>
</dbReference>
<evidence type="ECO:0000256" key="1">
    <source>
        <dbReference type="ARBA" id="ARBA00022679"/>
    </source>
</evidence>
<dbReference type="SUPFAM" id="SSF63999">
    <property type="entry name" value="Thiamin pyrophosphokinase, catalytic domain"/>
    <property type="match status" value="1"/>
</dbReference>
<evidence type="ECO:0000256" key="3">
    <source>
        <dbReference type="ARBA" id="ARBA00022777"/>
    </source>
</evidence>
<dbReference type="InterPro" id="IPR007373">
    <property type="entry name" value="Thiamin_PyroPKinase_B1-bd"/>
</dbReference>
<evidence type="ECO:0000256" key="5">
    <source>
        <dbReference type="NCBIfam" id="TIGR01378"/>
    </source>
</evidence>
<sequence length="235" mass="26703">MQEKRKMDAYVLLGGPKEDWPQDIKERFVSAQKAGDLIIGVDRGALFLLELGIRPDVAIGDFDSLKAEELGWVENTVGDVRYSVPKKDWTDSELMLAIAFKDYLVDKLFVYGATGGRLDHAMINFFGILNPDLRQYANQLYLVDKQNLLFYRSAGQYQIQKQDYDYFGVTCLTPVKNLAITGALYELAPYSGDYIRSFTSNEFLPDQDTFTLKLESGIVAILYSKDLVRFDNVND</sequence>
<dbReference type="InterPro" id="IPR053149">
    <property type="entry name" value="TPK"/>
</dbReference>
<keyword evidence="3 7" id="KW-0418">Kinase</keyword>
<organism evidence="7 8">
    <name type="scientific">Lactobacillus equicursoris DSM 19284 = JCM 14600 = CIP 110162</name>
    <dbReference type="NCBI Taxonomy" id="1293597"/>
    <lineage>
        <taxon>Bacteria</taxon>
        <taxon>Bacillati</taxon>
        <taxon>Bacillota</taxon>
        <taxon>Bacilli</taxon>
        <taxon>Lactobacillales</taxon>
        <taxon>Lactobacillaceae</taxon>
        <taxon>Lactobacillus</taxon>
    </lineage>
</organism>
<feature type="domain" description="Thiamin pyrophosphokinase thiamin-binding" evidence="6">
    <location>
        <begin position="155"/>
        <end position="220"/>
    </location>
</feature>
<dbReference type="PANTHER" id="PTHR41299:SF1">
    <property type="entry name" value="THIAMINE PYROPHOSPHOKINASE"/>
    <property type="match status" value="1"/>
</dbReference>
<dbReference type="GO" id="GO:0006772">
    <property type="term" value="P:thiamine metabolic process"/>
    <property type="evidence" value="ECO:0007669"/>
    <property type="project" value="UniProtKB-UniRule"/>
</dbReference>
<evidence type="ECO:0000313" key="8">
    <source>
        <dbReference type="Proteomes" id="UP000051074"/>
    </source>
</evidence>
<evidence type="ECO:0000256" key="2">
    <source>
        <dbReference type="ARBA" id="ARBA00022741"/>
    </source>
</evidence>
<dbReference type="GO" id="GO:0009229">
    <property type="term" value="P:thiamine diphosphate biosynthetic process"/>
    <property type="evidence" value="ECO:0007669"/>
    <property type="project" value="InterPro"/>
</dbReference>
<proteinExistence type="predicted"/>
<reference evidence="7 8" key="1">
    <citation type="journal article" date="2015" name="Genome Announc.">
        <title>Expanding the biotechnology potential of lactobacilli through comparative genomics of 213 strains and associated genera.</title>
        <authorList>
            <person name="Sun Z."/>
            <person name="Harris H.M."/>
            <person name="McCann A."/>
            <person name="Guo C."/>
            <person name="Argimon S."/>
            <person name="Zhang W."/>
            <person name="Yang X."/>
            <person name="Jeffery I.B."/>
            <person name="Cooney J.C."/>
            <person name="Kagawa T.F."/>
            <person name="Liu W."/>
            <person name="Song Y."/>
            <person name="Salvetti E."/>
            <person name="Wrobel A."/>
            <person name="Rasinkangas P."/>
            <person name="Parkhill J."/>
            <person name="Rea M.C."/>
            <person name="O'Sullivan O."/>
            <person name="Ritari J."/>
            <person name="Douillard F.P."/>
            <person name="Paul Ross R."/>
            <person name="Yang R."/>
            <person name="Briner A.E."/>
            <person name="Felis G.E."/>
            <person name="de Vos W.M."/>
            <person name="Barrangou R."/>
            <person name="Klaenhammer T.R."/>
            <person name="Caufield P.W."/>
            <person name="Cui Y."/>
            <person name="Zhang H."/>
            <person name="O'Toole P.W."/>
        </authorList>
    </citation>
    <scope>NUCLEOTIDE SEQUENCE [LARGE SCALE GENOMIC DNA]</scope>
    <source>
        <strain evidence="7 8">DSM 19284</strain>
    </source>
</reference>
<dbReference type="Gene3D" id="3.40.50.10240">
    <property type="entry name" value="Thiamin pyrophosphokinase, catalytic domain"/>
    <property type="match status" value="1"/>
</dbReference>